<dbReference type="SUPFAM" id="SSF55729">
    <property type="entry name" value="Acyl-CoA N-acyltransferases (Nat)"/>
    <property type="match status" value="1"/>
</dbReference>
<dbReference type="Proteomes" id="UP001500575">
    <property type="component" value="Unassembled WGS sequence"/>
</dbReference>
<dbReference type="InterPro" id="IPR050276">
    <property type="entry name" value="MshD_Acetyltransferase"/>
</dbReference>
<dbReference type="EMBL" id="BAAAQQ010000013">
    <property type="protein sequence ID" value="GAA2132719.1"/>
    <property type="molecule type" value="Genomic_DNA"/>
</dbReference>
<dbReference type="PANTHER" id="PTHR43617">
    <property type="entry name" value="L-AMINO ACID N-ACETYLTRANSFERASE"/>
    <property type="match status" value="1"/>
</dbReference>
<dbReference type="PROSITE" id="PS51186">
    <property type="entry name" value="GNAT"/>
    <property type="match status" value="1"/>
</dbReference>
<dbReference type="PANTHER" id="PTHR43617:SF20">
    <property type="entry name" value="N-ALPHA-ACETYLTRANSFERASE RIMI"/>
    <property type="match status" value="1"/>
</dbReference>
<reference evidence="3" key="1">
    <citation type="journal article" date="2019" name="Int. J. Syst. Evol. Microbiol.">
        <title>The Global Catalogue of Microorganisms (GCM) 10K type strain sequencing project: providing services to taxonomists for standard genome sequencing and annotation.</title>
        <authorList>
            <consortium name="The Broad Institute Genomics Platform"/>
            <consortium name="The Broad Institute Genome Sequencing Center for Infectious Disease"/>
            <person name="Wu L."/>
            <person name="Ma J."/>
        </authorList>
    </citation>
    <scope>NUCLEOTIDE SEQUENCE [LARGE SCALE GENOMIC DNA]</scope>
    <source>
        <strain evidence="3">JCM 16021</strain>
    </source>
</reference>
<keyword evidence="3" id="KW-1185">Reference proteome</keyword>
<dbReference type="CDD" id="cd04301">
    <property type="entry name" value="NAT_SF"/>
    <property type="match status" value="1"/>
</dbReference>
<dbReference type="Gene3D" id="3.40.630.30">
    <property type="match status" value="1"/>
</dbReference>
<name>A0ABP5KHU9_9ACTN</name>
<dbReference type="InterPro" id="IPR000182">
    <property type="entry name" value="GNAT_dom"/>
</dbReference>
<evidence type="ECO:0000313" key="2">
    <source>
        <dbReference type="EMBL" id="GAA2132719.1"/>
    </source>
</evidence>
<proteinExistence type="predicted"/>
<dbReference type="Pfam" id="PF00583">
    <property type="entry name" value="Acetyltransf_1"/>
    <property type="match status" value="1"/>
</dbReference>
<sequence>MPGYVLRPADSDDVEFLTDVVVVVTKDQGRWPAELCAPDAEAEWRAGFSDWTREQLGGDVDGSTTSVVLVDGDRVGRHRVVRAPDHVELAGVQLLPAHQGRGIGTQVVRDVLAEARDRGVPARISVEQDNPRARALYERLGFTAYGETERDVLLEAR</sequence>
<evidence type="ECO:0000313" key="3">
    <source>
        <dbReference type="Proteomes" id="UP001500575"/>
    </source>
</evidence>
<feature type="domain" description="N-acetyltransferase" evidence="1">
    <location>
        <begin position="4"/>
        <end position="157"/>
    </location>
</feature>
<gene>
    <name evidence="2" type="ORF">GCM10009843_37590</name>
</gene>
<comment type="caution">
    <text evidence="2">The sequence shown here is derived from an EMBL/GenBank/DDBJ whole genome shotgun (WGS) entry which is preliminary data.</text>
</comment>
<dbReference type="RefSeq" id="WP_344305360.1">
    <property type="nucleotide sequence ID" value="NZ_BAAAQQ010000013.1"/>
</dbReference>
<evidence type="ECO:0000259" key="1">
    <source>
        <dbReference type="PROSITE" id="PS51186"/>
    </source>
</evidence>
<protein>
    <recommendedName>
        <fullName evidence="1">N-acetyltransferase domain-containing protein</fullName>
    </recommendedName>
</protein>
<organism evidence="2 3">
    <name type="scientific">Nocardioides bigeumensis</name>
    <dbReference type="NCBI Taxonomy" id="433657"/>
    <lineage>
        <taxon>Bacteria</taxon>
        <taxon>Bacillati</taxon>
        <taxon>Actinomycetota</taxon>
        <taxon>Actinomycetes</taxon>
        <taxon>Propionibacteriales</taxon>
        <taxon>Nocardioidaceae</taxon>
        <taxon>Nocardioides</taxon>
    </lineage>
</organism>
<dbReference type="InterPro" id="IPR016181">
    <property type="entry name" value="Acyl_CoA_acyltransferase"/>
</dbReference>
<accession>A0ABP5KHU9</accession>